<reference evidence="2" key="1">
    <citation type="submission" date="2019-02" db="EMBL/GenBank/DDBJ databases">
        <authorList>
            <person name="Li S.-H."/>
        </authorList>
    </citation>
    <scope>NUCLEOTIDE SEQUENCE</scope>
    <source>
        <strain evidence="2">IMCC11814</strain>
    </source>
</reference>
<evidence type="ECO:0000313" key="2">
    <source>
        <dbReference type="EMBL" id="MCX2976465.1"/>
    </source>
</evidence>
<organism evidence="2 3">
    <name type="scientific">Candidatus Marimicrobium litorale</name>
    <dbReference type="NCBI Taxonomy" id="2518991"/>
    <lineage>
        <taxon>Bacteria</taxon>
        <taxon>Pseudomonadati</taxon>
        <taxon>Pseudomonadota</taxon>
        <taxon>Gammaproteobacteria</taxon>
        <taxon>Cellvibrionales</taxon>
        <taxon>Halieaceae</taxon>
        <taxon>Marimicrobium</taxon>
    </lineage>
</organism>
<protein>
    <submittedName>
        <fullName evidence="2">DUF1214 domain-containing protein</fullName>
    </submittedName>
</protein>
<comment type="caution">
    <text evidence="2">The sequence shown here is derived from an EMBL/GenBank/DDBJ whole genome shotgun (WGS) entry which is preliminary data.</text>
</comment>
<keyword evidence="3" id="KW-1185">Reference proteome</keyword>
<gene>
    <name evidence="2" type="ORF">EYC82_03755</name>
</gene>
<proteinExistence type="predicted"/>
<dbReference type="EMBL" id="SHNO01000001">
    <property type="protein sequence ID" value="MCX2976465.1"/>
    <property type="molecule type" value="Genomic_DNA"/>
</dbReference>
<feature type="domain" description="DUF1214" evidence="1">
    <location>
        <begin position="299"/>
        <end position="349"/>
    </location>
</feature>
<sequence>MALSDAEQRVIDGTAWDEFCDALKDAGKIIRSEKAPKDSFNQAEGYRYLARLLRGGLESFLEFRDPLFPQLRCGAHETIKLGADNPDNRYESAPINPAYDYRITGTRGTVNYLGISSIINRYAVDGTMEVTGHIDHRQMDLGPNGEIDIILSKDEKPGNWLPLGESANSITVRQTFQDRENEARAEMKIERIGAKDDRPAPLTAEKLQRGLQGAVMFVHGSAKMFEDWAESFLPTLNDLPPADQDYCQSIGGDPNIFYFHSAWELEDDEVFIIEAPEIPECQTWNFQLDNWWMESLDYRHHTIHVNKHTAHYEPDGSVRVVVSHTNPGVPNWIETAGHKKGTMCWRWIGADKHPTLKSRVAKLSELK</sequence>
<dbReference type="Pfam" id="PF06742">
    <property type="entry name" value="DUF1214"/>
    <property type="match status" value="1"/>
</dbReference>
<dbReference type="Proteomes" id="UP001143304">
    <property type="component" value="Unassembled WGS sequence"/>
</dbReference>
<dbReference type="RefSeq" id="WP_279248216.1">
    <property type="nucleotide sequence ID" value="NZ_SHNO01000001.1"/>
</dbReference>
<name>A0ABT3T2I1_9GAMM</name>
<accession>A0ABT3T2I1</accession>
<evidence type="ECO:0000313" key="3">
    <source>
        <dbReference type="Proteomes" id="UP001143304"/>
    </source>
</evidence>
<evidence type="ECO:0000259" key="1">
    <source>
        <dbReference type="Pfam" id="PF06742"/>
    </source>
</evidence>
<dbReference type="InterPro" id="IPR010621">
    <property type="entry name" value="DUF1214"/>
</dbReference>